<protein>
    <submittedName>
        <fullName evidence="1">YfiR family protein</fullName>
    </submittedName>
</protein>
<evidence type="ECO:0000313" key="1">
    <source>
        <dbReference type="EMBL" id="MCA9728835.1"/>
    </source>
</evidence>
<name>A0A956LZY0_UNCEI</name>
<reference evidence="1" key="1">
    <citation type="submission" date="2020-04" db="EMBL/GenBank/DDBJ databases">
        <authorList>
            <person name="Zhang T."/>
        </authorList>
    </citation>
    <scope>NUCLEOTIDE SEQUENCE</scope>
    <source>
        <strain evidence="1">HKST-UBA01</strain>
    </source>
</reference>
<sequence>MSVPAPGKLAAIVLTLITSLMALPVRAGEALDEHALKAAFLYNFAKFITWPDSAWTGSEAPFRIGIVGNDPFGQAFADALSKRSLHRRSIALVHVSTVTEIDQCQMVYFHEAPPPLVRNALQEVRSRPVLTIGDDRGFAVGEGMIGFIPEDDGRIRFAINTTHAHQAGLQVSSELLRLAEVISSDDSSAGVSP</sequence>
<comment type="caution">
    <text evidence="1">The sequence shown here is derived from an EMBL/GenBank/DDBJ whole genome shotgun (WGS) entry which is preliminary data.</text>
</comment>
<accession>A0A956LZY0</accession>
<proteinExistence type="predicted"/>
<dbReference type="InterPro" id="IPR025293">
    <property type="entry name" value="YfiR/HmsC-like"/>
</dbReference>
<dbReference type="AlphaFoldDB" id="A0A956LZY0"/>
<dbReference type="Pfam" id="PF13689">
    <property type="entry name" value="DUF4154"/>
    <property type="match status" value="1"/>
</dbReference>
<evidence type="ECO:0000313" key="2">
    <source>
        <dbReference type="Proteomes" id="UP000697710"/>
    </source>
</evidence>
<dbReference type="Proteomes" id="UP000697710">
    <property type="component" value="Unassembled WGS sequence"/>
</dbReference>
<gene>
    <name evidence="1" type="ORF">KC729_14185</name>
</gene>
<organism evidence="1 2">
    <name type="scientific">Eiseniibacteriota bacterium</name>
    <dbReference type="NCBI Taxonomy" id="2212470"/>
    <lineage>
        <taxon>Bacteria</taxon>
        <taxon>Candidatus Eiseniibacteriota</taxon>
    </lineage>
</organism>
<reference evidence="1" key="2">
    <citation type="journal article" date="2021" name="Microbiome">
        <title>Successional dynamics and alternative stable states in a saline activated sludge microbial community over 9 years.</title>
        <authorList>
            <person name="Wang Y."/>
            <person name="Ye J."/>
            <person name="Ju F."/>
            <person name="Liu L."/>
            <person name="Boyd J.A."/>
            <person name="Deng Y."/>
            <person name="Parks D.H."/>
            <person name="Jiang X."/>
            <person name="Yin X."/>
            <person name="Woodcroft B.J."/>
            <person name="Tyson G.W."/>
            <person name="Hugenholtz P."/>
            <person name="Polz M.F."/>
            <person name="Zhang T."/>
        </authorList>
    </citation>
    <scope>NUCLEOTIDE SEQUENCE</scope>
    <source>
        <strain evidence="1">HKST-UBA01</strain>
    </source>
</reference>
<dbReference type="EMBL" id="JAGQHR010000490">
    <property type="protein sequence ID" value="MCA9728835.1"/>
    <property type="molecule type" value="Genomic_DNA"/>
</dbReference>